<evidence type="ECO:0000313" key="10">
    <source>
        <dbReference type="EMBL" id="HJD96690.1"/>
    </source>
</evidence>
<dbReference type="PANTHER" id="PTHR30531">
    <property type="entry name" value="FLAGELLAR BIOSYNTHETIC PROTEIN FLHB"/>
    <property type="match status" value="1"/>
</dbReference>
<keyword evidence="4 9" id="KW-0812">Transmembrane</keyword>
<dbReference type="PANTHER" id="PTHR30531:SF14">
    <property type="entry name" value="SURFACE PRESENTATION OF ANTIGENS PROTEIN SPAS"/>
    <property type="match status" value="1"/>
</dbReference>
<accession>A0A921AUP1</accession>
<dbReference type="InterPro" id="IPR006135">
    <property type="entry name" value="T3SS_substrate_exporter"/>
</dbReference>
<evidence type="ECO:0000256" key="3">
    <source>
        <dbReference type="ARBA" id="ARBA00022475"/>
    </source>
</evidence>
<feature type="region of interest" description="Disordered" evidence="8">
    <location>
        <begin position="1"/>
        <end position="20"/>
    </location>
</feature>
<evidence type="ECO:0000256" key="8">
    <source>
        <dbReference type="SAM" id="MobiDB-lite"/>
    </source>
</evidence>
<keyword evidence="3" id="KW-1003">Cell membrane</keyword>
<evidence type="ECO:0000256" key="1">
    <source>
        <dbReference type="ARBA" id="ARBA00004651"/>
    </source>
</evidence>
<feature type="transmembrane region" description="Helical" evidence="9">
    <location>
        <begin position="187"/>
        <end position="205"/>
    </location>
</feature>
<evidence type="ECO:0000256" key="6">
    <source>
        <dbReference type="ARBA" id="ARBA00023026"/>
    </source>
</evidence>
<evidence type="ECO:0000256" key="2">
    <source>
        <dbReference type="ARBA" id="ARBA00010690"/>
    </source>
</evidence>
<evidence type="ECO:0000256" key="9">
    <source>
        <dbReference type="SAM" id="Phobius"/>
    </source>
</evidence>
<dbReference type="Pfam" id="PF01312">
    <property type="entry name" value="Bac_export_2"/>
    <property type="match status" value="1"/>
</dbReference>
<gene>
    <name evidence="10" type="primary">sctU</name>
    <name evidence="10" type="ORF">K8W16_03475</name>
</gene>
<protein>
    <submittedName>
        <fullName evidence="10">Type III secretion system export apparatus subunit SctU</fullName>
    </submittedName>
</protein>
<dbReference type="InterPro" id="IPR029025">
    <property type="entry name" value="T3SS_substrate_exporter_C"/>
</dbReference>
<keyword evidence="7 9" id="KW-0472">Membrane</keyword>
<evidence type="ECO:0000256" key="5">
    <source>
        <dbReference type="ARBA" id="ARBA00022989"/>
    </source>
</evidence>
<dbReference type="NCBIfam" id="TIGR01404">
    <property type="entry name" value="FlhB_rel_III"/>
    <property type="match status" value="1"/>
</dbReference>
<keyword evidence="5 9" id="KW-1133">Transmembrane helix</keyword>
<name>A0A921AUP1_9BACT</name>
<comment type="subcellular location">
    <subcellularLocation>
        <location evidence="1">Cell membrane</location>
        <topology evidence="1">Multi-pass membrane protein</topology>
    </subcellularLocation>
</comment>
<dbReference type="Gene3D" id="3.40.1690.10">
    <property type="entry name" value="secretion proteins EscU"/>
    <property type="match status" value="1"/>
</dbReference>
<dbReference type="InterPro" id="IPR006307">
    <property type="entry name" value="BsaZ-like"/>
</dbReference>
<comment type="caution">
    <text evidence="10">The sequence shown here is derived from an EMBL/GenBank/DDBJ whole genome shotgun (WGS) entry which is preliminary data.</text>
</comment>
<keyword evidence="6" id="KW-0843">Virulence</keyword>
<dbReference type="AlphaFoldDB" id="A0A921AUP1"/>
<dbReference type="SUPFAM" id="SSF160544">
    <property type="entry name" value="EscU C-terminal domain-like"/>
    <property type="match status" value="1"/>
</dbReference>
<feature type="transmembrane region" description="Helical" evidence="9">
    <location>
        <begin position="29"/>
        <end position="50"/>
    </location>
</feature>
<dbReference type="RefSeq" id="WP_304121188.1">
    <property type="nucleotide sequence ID" value="NZ_DYZA01000065.1"/>
</dbReference>
<feature type="transmembrane region" description="Helical" evidence="9">
    <location>
        <begin position="137"/>
        <end position="158"/>
    </location>
</feature>
<dbReference type="Gene3D" id="6.10.250.2080">
    <property type="match status" value="1"/>
</dbReference>
<evidence type="ECO:0000313" key="11">
    <source>
        <dbReference type="Proteomes" id="UP000698963"/>
    </source>
</evidence>
<dbReference type="GO" id="GO:0009306">
    <property type="term" value="P:protein secretion"/>
    <property type="evidence" value="ECO:0007669"/>
    <property type="project" value="InterPro"/>
</dbReference>
<reference evidence="10" key="2">
    <citation type="submission" date="2021-09" db="EMBL/GenBank/DDBJ databases">
        <authorList>
            <person name="Gilroy R."/>
        </authorList>
    </citation>
    <scope>NUCLEOTIDE SEQUENCE</scope>
    <source>
        <strain evidence="10">ChiGjej2B2-19336</strain>
    </source>
</reference>
<reference evidence="10" key="1">
    <citation type="journal article" date="2021" name="PeerJ">
        <title>Extensive microbial diversity within the chicken gut microbiome revealed by metagenomics and culture.</title>
        <authorList>
            <person name="Gilroy R."/>
            <person name="Ravi A."/>
            <person name="Getino M."/>
            <person name="Pursley I."/>
            <person name="Horton D.L."/>
            <person name="Alikhan N.F."/>
            <person name="Baker D."/>
            <person name="Gharbi K."/>
            <person name="Hall N."/>
            <person name="Watson M."/>
            <person name="Adriaenssens E.M."/>
            <person name="Foster-Nyarko E."/>
            <person name="Jarju S."/>
            <person name="Secka A."/>
            <person name="Antonio M."/>
            <person name="Oren A."/>
            <person name="Chaudhuri R.R."/>
            <person name="La Ragione R."/>
            <person name="Hildebrand F."/>
            <person name="Pallen M.J."/>
        </authorList>
    </citation>
    <scope>NUCLEOTIDE SEQUENCE</scope>
    <source>
        <strain evidence="10">ChiGjej2B2-19336</strain>
    </source>
</reference>
<comment type="similarity">
    <text evidence="2">Belongs to the type III secretion exporter family.</text>
</comment>
<organism evidence="10 11">
    <name type="scientific">Mailhella massiliensis</name>
    <dbReference type="NCBI Taxonomy" id="1903261"/>
    <lineage>
        <taxon>Bacteria</taxon>
        <taxon>Pseudomonadati</taxon>
        <taxon>Thermodesulfobacteriota</taxon>
        <taxon>Desulfovibrionia</taxon>
        <taxon>Desulfovibrionales</taxon>
        <taxon>Desulfovibrionaceae</taxon>
        <taxon>Mailhella</taxon>
    </lineage>
</organism>
<dbReference type="Proteomes" id="UP000698963">
    <property type="component" value="Unassembled WGS sequence"/>
</dbReference>
<evidence type="ECO:0000256" key="7">
    <source>
        <dbReference type="ARBA" id="ARBA00023136"/>
    </source>
</evidence>
<dbReference type="PRINTS" id="PR00950">
    <property type="entry name" value="TYPE3IMSPROT"/>
</dbReference>
<proteinExistence type="inferred from homology"/>
<dbReference type="GO" id="GO:0005886">
    <property type="term" value="C:plasma membrane"/>
    <property type="evidence" value="ECO:0007669"/>
    <property type="project" value="UniProtKB-SubCell"/>
</dbReference>
<sequence length="347" mass="38439">MSDEKTEQPTPKRLREAREKGDVCKGQDIAPALTILAVGVYLAANAGNIFDTLQGMVLVPMQFMSLPFHEAMAKVAPFIIDASIMLVAPLVGVVMVVALVSTLAQTGVLFAVKAAMPKLENLDPKKWFQKVFSMKNLFELVKNLIKVGVLGGVVYMVLSDYLPVLFGMPKSGIGAMWTVIGSAANDLVLISAGAFCVIAALDYLYQRYKYNQNHMMSKDEVKREFKESEGDPHIKSKRKQLHKEMIAQNSLDNVRKAKVLVTNPTHYAVALDYEKDRTPLPVVLAKGEGYLAQRMMEVAKQEGIPIMRNVPLAQALYRDGTENAYIPQDLIGPVAEVLRWVQSLERT</sequence>
<evidence type="ECO:0000256" key="4">
    <source>
        <dbReference type="ARBA" id="ARBA00022692"/>
    </source>
</evidence>
<dbReference type="EMBL" id="DYZA01000065">
    <property type="protein sequence ID" value="HJD96690.1"/>
    <property type="molecule type" value="Genomic_DNA"/>
</dbReference>